<organism evidence="1 2">
    <name type="scientific">Prosthecobacter vanneervenii</name>
    <dbReference type="NCBI Taxonomy" id="48466"/>
    <lineage>
        <taxon>Bacteria</taxon>
        <taxon>Pseudomonadati</taxon>
        <taxon>Verrucomicrobiota</taxon>
        <taxon>Verrucomicrobiia</taxon>
        <taxon>Verrucomicrobiales</taxon>
        <taxon>Verrucomicrobiaceae</taxon>
        <taxon>Prosthecobacter</taxon>
    </lineage>
</organism>
<evidence type="ECO:0000313" key="1">
    <source>
        <dbReference type="EMBL" id="MBB5035252.1"/>
    </source>
</evidence>
<keyword evidence="2" id="KW-1185">Reference proteome</keyword>
<dbReference type="Proteomes" id="UP000590740">
    <property type="component" value="Unassembled WGS sequence"/>
</dbReference>
<sequence length="85" mass="9638">MNTSVADFLLNTASYLRRVMDGEQICLTNEGRVQARITPERQSASEPSVQEKIEMARRLKTKLSAKYTAADDWSARDYLEAGRRA</sequence>
<proteinExistence type="predicted"/>
<comment type="caution">
    <text evidence="1">The sequence shown here is derived from an EMBL/GenBank/DDBJ whole genome shotgun (WGS) entry which is preliminary data.</text>
</comment>
<accession>A0A7W8DMI2</accession>
<dbReference type="RefSeq" id="WP_184343846.1">
    <property type="nucleotide sequence ID" value="NZ_JACHIG010000014.1"/>
</dbReference>
<gene>
    <name evidence="1" type="ORF">HNQ65_004861</name>
</gene>
<dbReference type="EMBL" id="JACHIG010000014">
    <property type="protein sequence ID" value="MBB5035252.1"/>
    <property type="molecule type" value="Genomic_DNA"/>
</dbReference>
<dbReference type="AlphaFoldDB" id="A0A7W8DMI2"/>
<protein>
    <submittedName>
        <fullName evidence="1">Prevent-host-death family protein</fullName>
    </submittedName>
</protein>
<name>A0A7W8DMI2_9BACT</name>
<reference evidence="1 2" key="1">
    <citation type="submission" date="2020-08" db="EMBL/GenBank/DDBJ databases">
        <title>Genomic Encyclopedia of Type Strains, Phase IV (KMG-IV): sequencing the most valuable type-strain genomes for metagenomic binning, comparative biology and taxonomic classification.</title>
        <authorList>
            <person name="Goeker M."/>
        </authorList>
    </citation>
    <scope>NUCLEOTIDE SEQUENCE [LARGE SCALE GENOMIC DNA]</scope>
    <source>
        <strain evidence="1 2">DSM 12252</strain>
    </source>
</reference>
<evidence type="ECO:0000313" key="2">
    <source>
        <dbReference type="Proteomes" id="UP000590740"/>
    </source>
</evidence>